<evidence type="ECO:0000313" key="2">
    <source>
        <dbReference type="Proteomes" id="UP000187059"/>
    </source>
</evidence>
<dbReference type="InterPro" id="IPR027417">
    <property type="entry name" value="P-loop_NTPase"/>
</dbReference>
<reference evidence="1 2" key="1">
    <citation type="submission" date="2016-04" db="EMBL/GenBank/DDBJ databases">
        <title>Deep-sea bacteria in the southern Pacific.</title>
        <authorList>
            <person name="Tang K."/>
        </authorList>
    </citation>
    <scope>NUCLEOTIDE SEQUENCE [LARGE SCALE GENOMIC DNA]</scope>
    <source>
        <strain evidence="1 2">JLT2014</strain>
        <plasmid evidence="2">ppaby6</plasmid>
    </source>
</reference>
<keyword evidence="2" id="KW-1185">Reference proteome</keyword>
<dbReference type="AlphaFoldDB" id="A0A1P8V0N5"/>
<geneLocation type="plasmid" evidence="2">
    <name>ppaby6</name>
</geneLocation>
<evidence type="ECO:0000313" key="1">
    <source>
        <dbReference type="EMBL" id="APZ55188.1"/>
    </source>
</evidence>
<keyword evidence="1" id="KW-0614">Plasmid</keyword>
<dbReference type="RefSeq" id="WP_076706140.1">
    <property type="nucleotide sequence ID" value="NZ_CP015094.1"/>
</dbReference>
<dbReference type="Gene3D" id="3.40.50.300">
    <property type="entry name" value="P-loop containing nucleotide triphosphate hydrolases"/>
    <property type="match status" value="1"/>
</dbReference>
<accession>A0A1P8V0N5</accession>
<dbReference type="EMBL" id="CP015094">
    <property type="protein sequence ID" value="APZ55188.1"/>
    <property type="molecule type" value="Genomic_DNA"/>
</dbReference>
<gene>
    <name evidence="1" type="ORF">Ga0080574_TMP4906</name>
</gene>
<protein>
    <submittedName>
        <fullName evidence="1">Sulfotransferase family protein</fullName>
    </submittedName>
</protein>
<proteinExistence type="predicted"/>
<keyword evidence="1" id="KW-0808">Transferase</keyword>
<name>A0A1P8V0N5_9RHOB</name>
<dbReference type="GO" id="GO:0016740">
    <property type="term" value="F:transferase activity"/>
    <property type="evidence" value="ECO:0007669"/>
    <property type="project" value="UniProtKB-KW"/>
</dbReference>
<dbReference type="Proteomes" id="UP000187059">
    <property type="component" value="Plasmid pPABY6"/>
</dbReference>
<dbReference type="OrthoDB" id="7629357at2"/>
<sequence length="270" mass="30734">MEVHHSPVRTIHHFACSGGTVVSKCIAVCGDSFFLSEVNPLAPYNDIKFAPLDLLSQLQAQYRNMTKQYRMEFFGDQMRLLARISDQAKRPICLRDHTHSSFFRPGGVHESELLEALKVLGYDTLSVATVRHPVDAFAAMLKNKWAGGIQNSFEIYCTKLMAFLDYCERREVGLWRYEDFCLKPAETLGQICERLALPFNENFLEDFQNIKLSGDSGRRSADIHLRTRRSIAPDLAAEAADSELYHTVCSRLGYTAAVDEYPLQRDFQSH</sequence>
<dbReference type="KEGG" id="paby:Ga0080574_TMP4906"/>
<organism evidence="1 2">
    <name type="scientific">Salipiger abyssi</name>
    <dbReference type="NCBI Taxonomy" id="1250539"/>
    <lineage>
        <taxon>Bacteria</taxon>
        <taxon>Pseudomonadati</taxon>
        <taxon>Pseudomonadota</taxon>
        <taxon>Alphaproteobacteria</taxon>
        <taxon>Rhodobacterales</taxon>
        <taxon>Roseobacteraceae</taxon>
        <taxon>Salipiger</taxon>
    </lineage>
</organism>
<dbReference type="SUPFAM" id="SSF52540">
    <property type="entry name" value="P-loop containing nucleoside triphosphate hydrolases"/>
    <property type="match status" value="1"/>
</dbReference>